<organism evidence="7 8">
    <name type="scientific">Tessaracoccus defluvii</name>
    <dbReference type="NCBI Taxonomy" id="1285901"/>
    <lineage>
        <taxon>Bacteria</taxon>
        <taxon>Bacillati</taxon>
        <taxon>Actinomycetota</taxon>
        <taxon>Actinomycetes</taxon>
        <taxon>Propionibacteriales</taxon>
        <taxon>Propionibacteriaceae</taxon>
        <taxon>Tessaracoccus</taxon>
    </lineage>
</organism>
<dbReference type="PANTHER" id="PTHR30352:SF2">
    <property type="entry name" value="ANAEROBIC RIBONUCLEOSIDE-TRIPHOSPHATE REDUCTASE-ACTIVATING PROTEIN"/>
    <property type="match status" value="1"/>
</dbReference>
<dbReference type="GO" id="GO:0004748">
    <property type="term" value="F:ribonucleoside-diphosphate reductase activity, thioredoxin disulfide as acceptor"/>
    <property type="evidence" value="ECO:0007669"/>
    <property type="project" value="TreeGrafter"/>
</dbReference>
<accession>A0A7H0H2P3</accession>
<dbReference type="SUPFAM" id="SSF102114">
    <property type="entry name" value="Radical SAM enzymes"/>
    <property type="match status" value="1"/>
</dbReference>
<dbReference type="InterPro" id="IPR013785">
    <property type="entry name" value="Aldolase_TIM"/>
</dbReference>
<dbReference type="InterPro" id="IPR034457">
    <property type="entry name" value="Organic_radical-activating"/>
</dbReference>
<keyword evidence="4" id="KW-0479">Metal-binding</keyword>
<dbReference type="RefSeq" id="WP_187719945.1">
    <property type="nucleotide sequence ID" value="NZ_BAABBL010000018.1"/>
</dbReference>
<keyword evidence="3" id="KW-0949">S-adenosyl-L-methionine</keyword>
<gene>
    <name evidence="7" type="ORF">H9L22_10900</name>
</gene>
<keyword evidence="5" id="KW-0408">Iron</keyword>
<proteinExistence type="predicted"/>
<dbReference type="InterPro" id="IPR058240">
    <property type="entry name" value="rSAM_sf"/>
</dbReference>
<dbReference type="EMBL" id="CP060789">
    <property type="protein sequence ID" value="QNP54809.1"/>
    <property type="molecule type" value="Genomic_DNA"/>
</dbReference>
<keyword evidence="2" id="KW-0004">4Fe-4S</keyword>
<keyword evidence="8" id="KW-1185">Reference proteome</keyword>
<keyword evidence="6" id="KW-0411">Iron-sulfur</keyword>
<dbReference type="GO" id="GO:0046872">
    <property type="term" value="F:metal ion binding"/>
    <property type="evidence" value="ECO:0007669"/>
    <property type="project" value="UniProtKB-KW"/>
</dbReference>
<protein>
    <submittedName>
        <fullName evidence="7">4Fe-4S cluster-binding domain-containing protein</fullName>
    </submittedName>
</protein>
<evidence type="ECO:0000256" key="2">
    <source>
        <dbReference type="ARBA" id="ARBA00022485"/>
    </source>
</evidence>
<evidence type="ECO:0000313" key="7">
    <source>
        <dbReference type="EMBL" id="QNP54809.1"/>
    </source>
</evidence>
<dbReference type="GO" id="GO:0051539">
    <property type="term" value="F:4 iron, 4 sulfur cluster binding"/>
    <property type="evidence" value="ECO:0007669"/>
    <property type="project" value="UniProtKB-KW"/>
</dbReference>
<dbReference type="AlphaFoldDB" id="A0A7H0H2P3"/>
<name>A0A7H0H2P3_9ACTN</name>
<evidence type="ECO:0000256" key="3">
    <source>
        <dbReference type="ARBA" id="ARBA00022691"/>
    </source>
</evidence>
<evidence type="ECO:0000256" key="4">
    <source>
        <dbReference type="ARBA" id="ARBA00022723"/>
    </source>
</evidence>
<evidence type="ECO:0000256" key="6">
    <source>
        <dbReference type="ARBA" id="ARBA00023014"/>
    </source>
</evidence>
<dbReference type="Pfam" id="PF13353">
    <property type="entry name" value="Fer4_12"/>
    <property type="match status" value="1"/>
</dbReference>
<dbReference type="Gene3D" id="3.20.20.70">
    <property type="entry name" value="Aldolase class I"/>
    <property type="match status" value="1"/>
</dbReference>
<reference evidence="7 8" key="1">
    <citation type="submission" date="2020-08" db="EMBL/GenBank/DDBJ databases">
        <title>Genome sequence of Tessaracoccus defluvii JCM 17540T.</title>
        <authorList>
            <person name="Hyun D.-W."/>
            <person name="Bae J.-W."/>
        </authorList>
    </citation>
    <scope>NUCLEOTIDE SEQUENCE [LARGE SCALE GENOMIC DNA]</scope>
    <source>
        <strain evidence="7 8">JCM 17540</strain>
    </source>
</reference>
<evidence type="ECO:0000256" key="1">
    <source>
        <dbReference type="ARBA" id="ARBA00001966"/>
    </source>
</evidence>
<dbReference type="KEGG" id="tdf:H9L22_10900"/>
<sequence>MRLQLSRVAHPVTVLGPGRRLGLWVQGCSIHCAGCASIDTWDPAGGHRADTEPLAAQFADLIVEARLSGLTITGGEPTEQSDALADLVVRVQRSLDERGVRPVDVLVFTGRTARAAAQSAPALWGVADAAVCGPYRADRPSDEPLTSSSNQRLVTLTPLGRLRFPGEAPLAGRGLQTHVADGEITLIGLPNPGDLPRLEEALRRRGITMEGRSWPTP</sequence>
<evidence type="ECO:0000313" key="8">
    <source>
        <dbReference type="Proteomes" id="UP000516117"/>
    </source>
</evidence>
<evidence type="ECO:0000256" key="5">
    <source>
        <dbReference type="ARBA" id="ARBA00023004"/>
    </source>
</evidence>
<dbReference type="Proteomes" id="UP000516117">
    <property type="component" value="Chromosome"/>
</dbReference>
<dbReference type="PANTHER" id="PTHR30352">
    <property type="entry name" value="PYRUVATE FORMATE-LYASE-ACTIVATING ENZYME"/>
    <property type="match status" value="1"/>
</dbReference>
<comment type="cofactor">
    <cofactor evidence="1">
        <name>[4Fe-4S] cluster</name>
        <dbReference type="ChEBI" id="CHEBI:49883"/>
    </cofactor>
</comment>